<organism evidence="1 2">
    <name type="scientific">Kribbella shirazensis</name>
    <dbReference type="NCBI Taxonomy" id="1105143"/>
    <lineage>
        <taxon>Bacteria</taxon>
        <taxon>Bacillati</taxon>
        <taxon>Actinomycetota</taxon>
        <taxon>Actinomycetes</taxon>
        <taxon>Propionibacteriales</taxon>
        <taxon>Kribbellaceae</taxon>
        <taxon>Kribbella</taxon>
    </lineage>
</organism>
<gene>
    <name evidence="1" type="ORF">BJY22_008018</name>
</gene>
<dbReference type="RefSeq" id="WP_167217344.1">
    <property type="nucleotide sequence ID" value="NZ_JAASRO010000001.1"/>
</dbReference>
<name>A0A7X6A596_9ACTN</name>
<evidence type="ECO:0000313" key="2">
    <source>
        <dbReference type="Proteomes" id="UP000555407"/>
    </source>
</evidence>
<proteinExistence type="predicted"/>
<reference evidence="1 2" key="1">
    <citation type="submission" date="2020-03" db="EMBL/GenBank/DDBJ databases">
        <title>Sequencing the genomes of 1000 actinobacteria strains.</title>
        <authorList>
            <person name="Klenk H.-P."/>
        </authorList>
    </citation>
    <scope>NUCLEOTIDE SEQUENCE [LARGE SCALE GENOMIC DNA]</scope>
    <source>
        <strain evidence="1 2">DSM 45490</strain>
    </source>
</reference>
<sequence>MVVEVEVFTRQQPKKRFWLLGSRDDIATVGRNLTVALGVKFVERESGYLGGAHLRGHRSGLEVTVQANFEDDDGYLTEADFRDYTTLCYITQDLTAVPLPSLTEVGIDLLRVEEL</sequence>
<protein>
    <submittedName>
        <fullName evidence="1">Uncharacterized protein</fullName>
    </submittedName>
</protein>
<keyword evidence="2" id="KW-1185">Reference proteome</keyword>
<dbReference type="EMBL" id="JAASRO010000001">
    <property type="protein sequence ID" value="NIK62301.1"/>
    <property type="molecule type" value="Genomic_DNA"/>
</dbReference>
<evidence type="ECO:0000313" key="1">
    <source>
        <dbReference type="EMBL" id="NIK62301.1"/>
    </source>
</evidence>
<dbReference type="AlphaFoldDB" id="A0A7X6A596"/>
<dbReference type="Proteomes" id="UP000555407">
    <property type="component" value="Unassembled WGS sequence"/>
</dbReference>
<comment type="caution">
    <text evidence="1">The sequence shown here is derived from an EMBL/GenBank/DDBJ whole genome shotgun (WGS) entry which is preliminary data.</text>
</comment>
<accession>A0A7X6A596</accession>